<gene>
    <name evidence="2" type="ORF">AREALGSMS7_01758</name>
</gene>
<evidence type="ECO:0000313" key="3">
    <source>
        <dbReference type="Proteomes" id="UP000204551"/>
    </source>
</evidence>
<keyword evidence="1" id="KW-0812">Transmembrane</keyword>
<evidence type="ECO:0000313" key="2">
    <source>
        <dbReference type="EMBL" id="ASO05224.1"/>
    </source>
</evidence>
<dbReference type="EMBL" id="CP022515">
    <property type="protein sequence ID" value="ASO05224.1"/>
    <property type="molecule type" value="Genomic_DNA"/>
</dbReference>
<dbReference type="RefSeq" id="WP_093978032.1">
    <property type="nucleotide sequence ID" value="NZ_CP022515.1"/>
</dbReference>
<dbReference type="Proteomes" id="UP000204551">
    <property type="component" value="Chromosome"/>
</dbReference>
<proteinExistence type="predicted"/>
<protein>
    <submittedName>
        <fullName evidence="2">Uncharacterized protein</fullName>
    </submittedName>
</protein>
<evidence type="ECO:0000256" key="1">
    <source>
        <dbReference type="SAM" id="Phobius"/>
    </source>
</evidence>
<sequence length="71" mass="8089">MKKIRLEKISKTEVQVRNLIAAALTVLLSTGEIKGFPLYFLLVVILLLVYTIVVEKSMIKARFYSSETVEE</sequence>
<keyword evidence="1" id="KW-0472">Membrane</keyword>
<organism evidence="2 3">
    <name type="scientific">Arenibacter algicola</name>
    <dbReference type="NCBI Taxonomy" id="616991"/>
    <lineage>
        <taxon>Bacteria</taxon>
        <taxon>Pseudomonadati</taxon>
        <taxon>Bacteroidota</taxon>
        <taxon>Flavobacteriia</taxon>
        <taxon>Flavobacteriales</taxon>
        <taxon>Flavobacteriaceae</taxon>
        <taxon>Arenibacter</taxon>
    </lineage>
</organism>
<accession>A0A221UV58</accession>
<dbReference type="AlphaFoldDB" id="A0A221UV58"/>
<name>A0A221UV58_9FLAO</name>
<dbReference type="KEGG" id="aalg:AREALGSMS7_01758"/>
<keyword evidence="1" id="KW-1133">Transmembrane helix</keyword>
<feature type="transmembrane region" description="Helical" evidence="1">
    <location>
        <begin position="36"/>
        <end position="54"/>
    </location>
</feature>
<reference evidence="2 3" key="1">
    <citation type="submission" date="2017-07" db="EMBL/GenBank/DDBJ databases">
        <title>Genome Sequence of Arenibacter algicola Strain SMS7 Isolated from a culture of the Diatom Skeletonema marinoi.</title>
        <authorList>
            <person name="Topel M."/>
            <person name="Pinder M.I.M."/>
            <person name="Johansson O.N."/>
            <person name="Kourtchenko O."/>
            <person name="Godhe A."/>
            <person name="Clarke A.K."/>
        </authorList>
    </citation>
    <scope>NUCLEOTIDE SEQUENCE [LARGE SCALE GENOMIC DNA]</scope>
    <source>
        <strain evidence="2 3">SMS7</strain>
    </source>
</reference>